<feature type="compositionally biased region" description="Basic and acidic residues" evidence="1">
    <location>
        <begin position="18"/>
        <end position="27"/>
    </location>
</feature>
<comment type="caution">
    <text evidence="3">The sequence shown here is derived from an EMBL/GenBank/DDBJ whole genome shotgun (WGS) entry which is preliminary data.</text>
</comment>
<dbReference type="InterPro" id="IPR018712">
    <property type="entry name" value="Tle1-like_cat"/>
</dbReference>
<feature type="region of interest" description="Disordered" evidence="1">
    <location>
        <begin position="330"/>
        <end position="356"/>
    </location>
</feature>
<feature type="compositionally biased region" description="Polar residues" evidence="1">
    <location>
        <begin position="31"/>
        <end position="47"/>
    </location>
</feature>
<keyword evidence="4" id="KW-1185">Reference proteome</keyword>
<dbReference type="Proteomes" id="UP000807342">
    <property type="component" value="Unassembled WGS sequence"/>
</dbReference>
<dbReference type="EMBL" id="MU151323">
    <property type="protein sequence ID" value="KAF9445121.1"/>
    <property type="molecule type" value="Genomic_DNA"/>
</dbReference>
<name>A0A9P5X867_9AGAR</name>
<evidence type="ECO:0000256" key="1">
    <source>
        <dbReference type="SAM" id="MobiDB-lite"/>
    </source>
</evidence>
<feature type="region of interest" description="Disordered" evidence="1">
    <location>
        <begin position="286"/>
        <end position="318"/>
    </location>
</feature>
<dbReference type="SUPFAM" id="SSF53474">
    <property type="entry name" value="alpha/beta-Hydrolases"/>
    <property type="match status" value="1"/>
</dbReference>
<accession>A0A9P5X867</accession>
<feature type="region of interest" description="Disordered" evidence="1">
    <location>
        <begin position="17"/>
        <end position="68"/>
    </location>
</feature>
<dbReference type="AlphaFoldDB" id="A0A9P5X867"/>
<feature type="domain" description="T6SS Phospholipase effector Tle1-like catalytic" evidence="2">
    <location>
        <begin position="75"/>
        <end position="413"/>
    </location>
</feature>
<dbReference type="InterPro" id="IPR029058">
    <property type="entry name" value="AB_hydrolase_fold"/>
</dbReference>
<dbReference type="OrthoDB" id="3162439at2759"/>
<evidence type="ECO:0000313" key="4">
    <source>
        <dbReference type="Proteomes" id="UP000807342"/>
    </source>
</evidence>
<sequence length="597" mass="67694">MMNNHVLEPTVVSITDTVAERRPEDRPPSPASISPFTGCGIQTTSPNPHVPHPAREKTVDPRSFPSIIPPEHERRTLVLCFDGTGDQFDADNSNIVQLVSLLKKNDRTKQMVYYQAGIGTYTSTKAATPFMSRIQKTLDEMVAWNLDAHVMSGYEFLMQNYIEGDKICIFGFSRGAYTARSLAGMLHKVGLLPADNFQQVPFAYKMYTRIDHIGWEQSNGFKKAFCADVIIDFLGVWDTVDSVGIIPRRLPFTTSNTIVRTFRHAIALDERRAKFKTNLWNRPTIHESRLGTSSAPQPAQPPESPLDEKEPSTLSSSTFPKFSYSSFMKSNGSEKGSDTVKPHPKRSTTWAKESEQDKKLDTMEMMYSCQKEARTDIEEVWFAGCHCDVGGGAVSNKTRYSLARIPLRWMIRECFKTNTGIMFEAESLWEIGLDPTTLYPFVTPRPPPLPITSEHKIQKPPADPIPIRLHATLTKKRPAEVHARHAVAPAPFLGSEEAEELHDALSPAYDQLELKKGWWILEILPLQLRYQRGDNQWVAYFGSNLARPRFIPKQIKNGVKVHRSVKMRMEAIYEDEKKKGKKYKPKAGLRVEPEWID</sequence>
<dbReference type="Pfam" id="PF09994">
    <property type="entry name" value="T6SS_Tle1-like_cat"/>
    <property type="match status" value="1"/>
</dbReference>
<reference evidence="3" key="1">
    <citation type="submission" date="2020-11" db="EMBL/GenBank/DDBJ databases">
        <authorList>
            <consortium name="DOE Joint Genome Institute"/>
            <person name="Ahrendt S."/>
            <person name="Riley R."/>
            <person name="Andreopoulos W."/>
            <person name="Labutti K."/>
            <person name="Pangilinan J."/>
            <person name="Ruiz-Duenas F.J."/>
            <person name="Barrasa J.M."/>
            <person name="Sanchez-Garcia M."/>
            <person name="Camarero S."/>
            <person name="Miyauchi S."/>
            <person name="Serrano A."/>
            <person name="Linde D."/>
            <person name="Babiker R."/>
            <person name="Drula E."/>
            <person name="Ayuso-Fernandez I."/>
            <person name="Pacheco R."/>
            <person name="Padilla G."/>
            <person name="Ferreira P."/>
            <person name="Barriuso J."/>
            <person name="Kellner H."/>
            <person name="Castanera R."/>
            <person name="Alfaro M."/>
            <person name="Ramirez L."/>
            <person name="Pisabarro A.G."/>
            <person name="Kuo A."/>
            <person name="Tritt A."/>
            <person name="Lipzen A."/>
            <person name="He G."/>
            <person name="Yan M."/>
            <person name="Ng V."/>
            <person name="Cullen D."/>
            <person name="Martin F."/>
            <person name="Rosso M.-N."/>
            <person name="Henrissat B."/>
            <person name="Hibbett D."/>
            <person name="Martinez A.T."/>
            <person name="Grigoriev I.V."/>
        </authorList>
    </citation>
    <scope>NUCLEOTIDE SEQUENCE</scope>
    <source>
        <strain evidence="3">MF-IS2</strain>
    </source>
</reference>
<proteinExistence type="predicted"/>
<evidence type="ECO:0000259" key="2">
    <source>
        <dbReference type="Pfam" id="PF09994"/>
    </source>
</evidence>
<gene>
    <name evidence="3" type="ORF">P691DRAFT_290209</name>
</gene>
<evidence type="ECO:0000313" key="3">
    <source>
        <dbReference type="EMBL" id="KAF9445121.1"/>
    </source>
</evidence>
<organism evidence="3 4">
    <name type="scientific">Macrolepiota fuliginosa MF-IS2</name>
    <dbReference type="NCBI Taxonomy" id="1400762"/>
    <lineage>
        <taxon>Eukaryota</taxon>
        <taxon>Fungi</taxon>
        <taxon>Dikarya</taxon>
        <taxon>Basidiomycota</taxon>
        <taxon>Agaricomycotina</taxon>
        <taxon>Agaricomycetes</taxon>
        <taxon>Agaricomycetidae</taxon>
        <taxon>Agaricales</taxon>
        <taxon>Agaricineae</taxon>
        <taxon>Agaricaceae</taxon>
        <taxon>Macrolepiota</taxon>
    </lineage>
</organism>
<protein>
    <recommendedName>
        <fullName evidence="2">T6SS Phospholipase effector Tle1-like catalytic domain-containing protein</fullName>
    </recommendedName>
</protein>
<dbReference type="PANTHER" id="PTHR33840">
    <property type="match status" value="1"/>
</dbReference>
<dbReference type="PANTHER" id="PTHR33840:SF2">
    <property type="entry name" value="TLE1 PHOSPHOLIPASE DOMAIN-CONTAINING PROTEIN"/>
    <property type="match status" value="1"/>
</dbReference>